<evidence type="ECO:0000256" key="1">
    <source>
        <dbReference type="SAM" id="MobiDB-lite"/>
    </source>
</evidence>
<sequence length="59" mass="6243">MSDGQQRPPQGRPGAGPGPGGQRPMGFGGPGLLTMPYMVLSSTLTPRKIRYSVVDVFLQ</sequence>
<reference evidence="2 3" key="1">
    <citation type="submission" date="2019-06" db="EMBL/GenBank/DDBJ databases">
        <title>Whole genome shotgun sequence of Brevibacillus agri NBRC 15538.</title>
        <authorList>
            <person name="Hosoyama A."/>
            <person name="Uohara A."/>
            <person name="Ohji S."/>
            <person name="Ichikawa N."/>
        </authorList>
    </citation>
    <scope>NUCLEOTIDE SEQUENCE [LARGE SCALE GENOMIC DNA]</scope>
    <source>
        <strain evidence="2 3">NBRC 15538</strain>
    </source>
</reference>
<organism evidence="2 3">
    <name type="scientific">Brevibacillus agri</name>
    <dbReference type="NCBI Taxonomy" id="51101"/>
    <lineage>
        <taxon>Bacteria</taxon>
        <taxon>Bacillati</taxon>
        <taxon>Bacillota</taxon>
        <taxon>Bacilli</taxon>
        <taxon>Bacillales</taxon>
        <taxon>Paenibacillaceae</taxon>
        <taxon>Brevibacillus</taxon>
    </lineage>
</organism>
<comment type="caution">
    <text evidence="2">The sequence shown here is derived from an EMBL/GenBank/DDBJ whole genome shotgun (WGS) entry which is preliminary data.</text>
</comment>
<dbReference type="EMBL" id="BJOD01000025">
    <property type="protein sequence ID" value="GED26543.1"/>
    <property type="molecule type" value="Genomic_DNA"/>
</dbReference>
<name>A0ABQ0SRT4_9BACL</name>
<protein>
    <submittedName>
        <fullName evidence="2">Uncharacterized protein</fullName>
    </submittedName>
</protein>
<keyword evidence="3" id="KW-1185">Reference proteome</keyword>
<feature type="region of interest" description="Disordered" evidence="1">
    <location>
        <begin position="1"/>
        <end position="29"/>
    </location>
</feature>
<dbReference type="Proteomes" id="UP000317180">
    <property type="component" value="Unassembled WGS sequence"/>
</dbReference>
<dbReference type="GeneID" id="82813891"/>
<proteinExistence type="predicted"/>
<evidence type="ECO:0000313" key="3">
    <source>
        <dbReference type="Proteomes" id="UP000317180"/>
    </source>
</evidence>
<evidence type="ECO:0000313" key="2">
    <source>
        <dbReference type="EMBL" id="GED26543.1"/>
    </source>
</evidence>
<feature type="compositionally biased region" description="Gly residues" evidence="1">
    <location>
        <begin position="13"/>
        <end position="29"/>
    </location>
</feature>
<dbReference type="RefSeq" id="WP_174768821.1">
    <property type="nucleotide sequence ID" value="NZ_BJOD01000025.1"/>
</dbReference>
<accession>A0ABQ0SRT4</accession>
<gene>
    <name evidence="2" type="ORF">BAG01nite_26450</name>
</gene>